<dbReference type="InterPro" id="IPR000073">
    <property type="entry name" value="AB_hydrolase_1"/>
</dbReference>
<dbReference type="AlphaFoldDB" id="A0A8J3RHS3"/>
<name>A0A8J3RHS3_9ACTN</name>
<sequence>MKARQADSEGFVEHGGVKIHYEVHGTGGPTVLLLPTWTIVHKQVWKMQLAFLARHHRVVLYDGPGNGRSDRPLAPAAYAWRAQIGYALAVLDATGTDRAVVAGMSRAVNWALGLAAEHPGRVLGTVALCPSVPLVRYGPPNLDGPPPAMEPSAVRRGRHDPPEHWYKYNRGYWIEDHEDFLWFFFGQCFSEPHSTKAIEDGVAWGLETTGEVLVAESRAERADEETVRAWCARVTGPVLVIQGDGDRVVPPECGVALAELTGGRLEVVEGGGHLPMVRDPVRVNLLVHDFAARFAPPEPRRTWSRWSRRPRRVLYLCSPIGLGHARRDVAIARELRALHPDVRIDWLAQDPVTRALEAAGERVHPASRWLACESAHVESEAGEHDLHCFQALRRMDEILLANFMVFHDVVRDEPYDLVVGDEAWEVDHFLHENPELKRFAYAWLTDFVGMLPMPAGGEREALVAADHNAEMIGRVERFPRLRDRAVFVGDPEDVVGGRFGPGLPSIREWTEAHYDFAGYVTGFDPAAHTDREALRAELGYRPGEPVCLVSAGGSGVGGDLLGRVAAAFPEAARRVPGLRMVVVAGPRVDPSRLPSRPGLEVRSWVPDLHRHLAACDLAVVQGGLTTCMELTAAARPFVYVPLRNHFEQQFHVAHRLRRHGAGRRLDYADLDPGLLAETIAAEIGRPVEYRPVPGDGAARAAALLAGLL</sequence>
<evidence type="ECO:0000259" key="2">
    <source>
        <dbReference type="Pfam" id="PF00561"/>
    </source>
</evidence>
<comment type="caution">
    <text evidence="4">The sequence shown here is derived from an EMBL/GenBank/DDBJ whole genome shotgun (WGS) entry which is preliminary data.</text>
</comment>
<dbReference type="SUPFAM" id="SSF53474">
    <property type="entry name" value="alpha/beta-Hydrolases"/>
    <property type="match status" value="1"/>
</dbReference>
<accession>A0A8J3RHS3</accession>
<dbReference type="InterPro" id="IPR029058">
    <property type="entry name" value="AB_hydrolase_fold"/>
</dbReference>
<dbReference type="PANTHER" id="PTHR43798:SF31">
    <property type="entry name" value="AB HYDROLASE SUPERFAMILY PROTEIN YCLE"/>
    <property type="match status" value="1"/>
</dbReference>
<evidence type="ECO:0000313" key="4">
    <source>
        <dbReference type="EMBL" id="GIH73899.1"/>
    </source>
</evidence>
<dbReference type="Proteomes" id="UP000616724">
    <property type="component" value="Unassembled WGS sequence"/>
</dbReference>
<proteinExistence type="predicted"/>
<dbReference type="RefSeq" id="WP_203888654.1">
    <property type="nucleotide sequence ID" value="NZ_BOOH01000002.1"/>
</dbReference>
<evidence type="ECO:0000259" key="3">
    <source>
        <dbReference type="Pfam" id="PF04101"/>
    </source>
</evidence>
<keyword evidence="1" id="KW-0378">Hydrolase</keyword>
<dbReference type="InterPro" id="IPR007235">
    <property type="entry name" value="Glyco_trans_28_C"/>
</dbReference>
<evidence type="ECO:0008006" key="6">
    <source>
        <dbReference type="Google" id="ProtNLM"/>
    </source>
</evidence>
<dbReference type="EMBL" id="BOOH01000002">
    <property type="protein sequence ID" value="GIH73899.1"/>
    <property type="molecule type" value="Genomic_DNA"/>
</dbReference>
<dbReference type="InterPro" id="IPR050266">
    <property type="entry name" value="AB_hydrolase_sf"/>
</dbReference>
<dbReference type="Gene3D" id="3.40.50.2000">
    <property type="entry name" value="Glycogen Phosphorylase B"/>
    <property type="match status" value="2"/>
</dbReference>
<reference evidence="4 5" key="1">
    <citation type="submission" date="2021-01" db="EMBL/GenBank/DDBJ databases">
        <title>Whole genome shotgun sequence of Planobispora longispora NBRC 13918.</title>
        <authorList>
            <person name="Komaki H."/>
            <person name="Tamura T."/>
        </authorList>
    </citation>
    <scope>NUCLEOTIDE SEQUENCE [LARGE SCALE GENOMIC DNA]</scope>
    <source>
        <strain evidence="4 5">NBRC 13918</strain>
    </source>
</reference>
<evidence type="ECO:0000256" key="1">
    <source>
        <dbReference type="ARBA" id="ARBA00022801"/>
    </source>
</evidence>
<dbReference type="Pfam" id="PF00561">
    <property type="entry name" value="Abhydrolase_1"/>
    <property type="match status" value="1"/>
</dbReference>
<dbReference type="GO" id="GO:0016758">
    <property type="term" value="F:hexosyltransferase activity"/>
    <property type="evidence" value="ECO:0007669"/>
    <property type="project" value="InterPro"/>
</dbReference>
<feature type="domain" description="Glycosyl transferase family 28 C-terminal" evidence="3">
    <location>
        <begin position="601"/>
        <end position="680"/>
    </location>
</feature>
<organism evidence="4 5">
    <name type="scientific">Planobispora longispora</name>
    <dbReference type="NCBI Taxonomy" id="28887"/>
    <lineage>
        <taxon>Bacteria</taxon>
        <taxon>Bacillati</taxon>
        <taxon>Actinomycetota</taxon>
        <taxon>Actinomycetes</taxon>
        <taxon>Streptosporangiales</taxon>
        <taxon>Streptosporangiaceae</taxon>
        <taxon>Planobispora</taxon>
    </lineage>
</organism>
<dbReference type="Gene3D" id="3.40.50.1820">
    <property type="entry name" value="alpha/beta hydrolase"/>
    <property type="match status" value="1"/>
</dbReference>
<dbReference type="PANTHER" id="PTHR43798">
    <property type="entry name" value="MONOACYLGLYCEROL LIPASE"/>
    <property type="match status" value="1"/>
</dbReference>
<dbReference type="Pfam" id="PF04101">
    <property type="entry name" value="Glyco_tran_28_C"/>
    <property type="match status" value="1"/>
</dbReference>
<gene>
    <name evidence="4" type="ORF">Plo01_03280</name>
</gene>
<feature type="domain" description="AB hydrolase-1" evidence="2">
    <location>
        <begin position="29"/>
        <end position="276"/>
    </location>
</feature>
<keyword evidence="5" id="KW-1185">Reference proteome</keyword>
<dbReference type="SUPFAM" id="SSF53756">
    <property type="entry name" value="UDP-Glycosyltransferase/glycogen phosphorylase"/>
    <property type="match status" value="1"/>
</dbReference>
<dbReference type="GO" id="GO:0016020">
    <property type="term" value="C:membrane"/>
    <property type="evidence" value="ECO:0007669"/>
    <property type="project" value="TreeGrafter"/>
</dbReference>
<evidence type="ECO:0000313" key="5">
    <source>
        <dbReference type="Proteomes" id="UP000616724"/>
    </source>
</evidence>
<dbReference type="GO" id="GO:0016787">
    <property type="term" value="F:hydrolase activity"/>
    <property type="evidence" value="ECO:0007669"/>
    <property type="project" value="UniProtKB-KW"/>
</dbReference>
<protein>
    <recommendedName>
        <fullName evidence="6">Alpha/beta hydrolase</fullName>
    </recommendedName>
</protein>